<dbReference type="GO" id="GO:0005737">
    <property type="term" value="C:cytoplasm"/>
    <property type="evidence" value="ECO:0007669"/>
    <property type="project" value="UniProtKB-SubCell"/>
</dbReference>
<organism evidence="16 17">
    <name type="scientific">Anaeromonas frigoriresistens</name>
    <dbReference type="NCBI Taxonomy" id="2683708"/>
    <lineage>
        <taxon>Bacteria</taxon>
        <taxon>Bacillati</taxon>
        <taxon>Bacillota</taxon>
        <taxon>Tissierellia</taxon>
        <taxon>Tissierellales</taxon>
        <taxon>Thermohalobacteraceae</taxon>
        <taxon>Anaeromonas</taxon>
    </lineage>
</organism>
<comment type="catalytic activity">
    <reaction evidence="12 13">
        <text>L-threonine + hydrogencarbonate + ATP = L-threonylcarbamoyladenylate + diphosphate + H2O</text>
        <dbReference type="Rhea" id="RHEA:36407"/>
        <dbReference type="ChEBI" id="CHEBI:15377"/>
        <dbReference type="ChEBI" id="CHEBI:17544"/>
        <dbReference type="ChEBI" id="CHEBI:30616"/>
        <dbReference type="ChEBI" id="CHEBI:33019"/>
        <dbReference type="ChEBI" id="CHEBI:57926"/>
        <dbReference type="ChEBI" id="CHEBI:73682"/>
        <dbReference type="EC" id="2.7.7.87"/>
    </reaction>
</comment>
<feature type="binding site" evidence="14">
    <location>
        <position position="121"/>
    </location>
    <ligand>
        <name>L-threonine</name>
        <dbReference type="ChEBI" id="CHEBI:57926"/>
    </ligand>
</feature>
<keyword evidence="9 13" id="KW-0547">Nucleotide-binding</keyword>
<dbReference type="Gene3D" id="3.90.870.10">
    <property type="entry name" value="DHBP synthase"/>
    <property type="match status" value="1"/>
</dbReference>
<name>A0A942USI5_9FIRM</name>
<feature type="binding site" evidence="14">
    <location>
        <position position="141"/>
    </location>
    <ligand>
        <name>L-threonine</name>
        <dbReference type="ChEBI" id="CHEBI:57926"/>
    </ligand>
</feature>
<evidence type="ECO:0000256" key="14">
    <source>
        <dbReference type="PIRSR" id="PIRSR004930-1"/>
    </source>
</evidence>
<dbReference type="PANTHER" id="PTHR17490:SF16">
    <property type="entry name" value="THREONYLCARBAMOYL-AMP SYNTHASE"/>
    <property type="match status" value="1"/>
</dbReference>
<dbReference type="RefSeq" id="WP_203366263.1">
    <property type="nucleotide sequence ID" value="NZ_WSFT01000031.1"/>
</dbReference>
<feature type="binding site" evidence="14">
    <location>
        <position position="236"/>
    </location>
    <ligand>
        <name>ATP</name>
        <dbReference type="ChEBI" id="CHEBI:30616"/>
    </ligand>
</feature>
<dbReference type="PIRSF" id="PIRSF004930">
    <property type="entry name" value="Tln_factor_SUA5"/>
    <property type="match status" value="1"/>
</dbReference>
<evidence type="ECO:0000256" key="4">
    <source>
        <dbReference type="ARBA" id="ARBA00015492"/>
    </source>
</evidence>
<proteinExistence type="inferred from homology"/>
<evidence type="ECO:0000256" key="6">
    <source>
        <dbReference type="ARBA" id="ARBA00022679"/>
    </source>
</evidence>
<evidence type="ECO:0000256" key="8">
    <source>
        <dbReference type="ARBA" id="ARBA00022695"/>
    </source>
</evidence>
<dbReference type="GO" id="GO:0006450">
    <property type="term" value="P:regulation of translational fidelity"/>
    <property type="evidence" value="ECO:0007669"/>
    <property type="project" value="TreeGrafter"/>
</dbReference>
<evidence type="ECO:0000256" key="11">
    <source>
        <dbReference type="ARBA" id="ARBA00029774"/>
    </source>
</evidence>
<dbReference type="GO" id="GO:0000049">
    <property type="term" value="F:tRNA binding"/>
    <property type="evidence" value="ECO:0007669"/>
    <property type="project" value="TreeGrafter"/>
</dbReference>
<feature type="binding site" evidence="14">
    <location>
        <position position="195"/>
    </location>
    <ligand>
        <name>ATP</name>
        <dbReference type="ChEBI" id="CHEBI:30616"/>
    </ligand>
</feature>
<feature type="binding site" evidence="14">
    <location>
        <position position="117"/>
    </location>
    <ligand>
        <name>ATP</name>
        <dbReference type="ChEBI" id="CHEBI:30616"/>
    </ligand>
</feature>
<protein>
    <recommendedName>
        <fullName evidence="4 13">Threonylcarbamoyl-AMP synthase</fullName>
        <shortName evidence="13">TC-AMP synthase</shortName>
        <ecNumber evidence="3 13">2.7.7.87</ecNumber>
    </recommendedName>
    <alternativeName>
        <fullName evidence="11 13">L-threonylcarbamoyladenylate synthase</fullName>
    </alternativeName>
</protein>
<sequence length="347" mass="37816">MNKETLIIQSEDKEGLKKAAEILKKGGLVAIPTETVYGLGANALDEDAAKNIFKAKGRPQDNPLIVHISDIDQLKDLVSEIPEGAYVLMEKFWPGPLTLIMKKSDKISDVITAGLDTVAIRMPSHPVAREIIELANLPIAAPSANISGRPSPTDASHVIEDLVGRVDAIVDGGRTGVGVESTVVDISSGIPTILRPGGITEEDLLVVFPRVDIDPALKGEDENLTPKSPGQKYKHYSPNAKIKIIKGELFSMINRINHLYREYTNQGLKVGILATEQSRWSYSCDNLIVVGDRGRPETIATNLFDSLREFDKMKVDMILAEGIEEIGIGKAIMNRMEKAAGFDVENL</sequence>
<dbReference type="EC" id="2.7.7.87" evidence="3 13"/>
<feature type="binding site" evidence="14">
    <location>
        <position position="151"/>
    </location>
    <ligand>
        <name>ATP</name>
        <dbReference type="ChEBI" id="CHEBI:30616"/>
    </ligand>
</feature>
<evidence type="ECO:0000256" key="3">
    <source>
        <dbReference type="ARBA" id="ARBA00012584"/>
    </source>
</evidence>
<dbReference type="PANTHER" id="PTHR17490">
    <property type="entry name" value="SUA5"/>
    <property type="match status" value="1"/>
</dbReference>
<dbReference type="InterPro" id="IPR050156">
    <property type="entry name" value="TC-AMP_synthase_SUA5"/>
</dbReference>
<evidence type="ECO:0000256" key="13">
    <source>
        <dbReference type="PIRNR" id="PIRNR004930"/>
    </source>
</evidence>
<gene>
    <name evidence="16" type="ORF">GOQ27_07670</name>
</gene>
<keyword evidence="5 13" id="KW-0963">Cytoplasm</keyword>
<comment type="function">
    <text evidence="13">Required for the formation of a threonylcarbamoyl group on adenosine at position 37 (t(6)A37) in tRNAs that read codons beginning with adenine.</text>
</comment>
<feature type="binding site" evidence="14">
    <location>
        <position position="181"/>
    </location>
    <ligand>
        <name>L-threonine</name>
        <dbReference type="ChEBI" id="CHEBI:57926"/>
    </ligand>
</feature>
<dbReference type="Pfam" id="PF03481">
    <property type="entry name" value="Sua5_C"/>
    <property type="match status" value="1"/>
</dbReference>
<evidence type="ECO:0000313" key="16">
    <source>
        <dbReference type="EMBL" id="MBS4538338.1"/>
    </source>
</evidence>
<feature type="binding site" evidence="14">
    <location>
        <position position="143"/>
    </location>
    <ligand>
        <name>ATP</name>
        <dbReference type="ChEBI" id="CHEBI:30616"/>
    </ligand>
</feature>
<comment type="caution">
    <text evidence="16">The sequence shown here is derived from an EMBL/GenBank/DDBJ whole genome shotgun (WGS) entry which is preliminary data.</text>
</comment>
<dbReference type="Proteomes" id="UP000724672">
    <property type="component" value="Unassembled WGS sequence"/>
</dbReference>
<keyword evidence="6 13" id="KW-0808">Transferase</keyword>
<dbReference type="GO" id="GO:0061710">
    <property type="term" value="F:L-threonylcarbamoyladenylate synthase"/>
    <property type="evidence" value="ECO:0007669"/>
    <property type="project" value="UniProtKB-EC"/>
</dbReference>
<dbReference type="InterPro" id="IPR006070">
    <property type="entry name" value="Sua5-like_dom"/>
</dbReference>
<evidence type="ECO:0000256" key="5">
    <source>
        <dbReference type="ARBA" id="ARBA00022490"/>
    </source>
</evidence>
<feature type="domain" description="YrdC-like" evidence="15">
    <location>
        <begin position="13"/>
        <end position="199"/>
    </location>
</feature>
<evidence type="ECO:0000256" key="7">
    <source>
        <dbReference type="ARBA" id="ARBA00022694"/>
    </source>
</evidence>
<dbReference type="EMBL" id="WSFT01000031">
    <property type="protein sequence ID" value="MBS4538338.1"/>
    <property type="molecule type" value="Genomic_DNA"/>
</dbReference>
<dbReference type="GO" id="GO:0003725">
    <property type="term" value="F:double-stranded RNA binding"/>
    <property type="evidence" value="ECO:0007669"/>
    <property type="project" value="UniProtKB-UniRule"/>
</dbReference>
<dbReference type="SUPFAM" id="SSF55821">
    <property type="entry name" value="YrdC/RibB"/>
    <property type="match status" value="1"/>
</dbReference>
<evidence type="ECO:0000256" key="12">
    <source>
        <dbReference type="ARBA" id="ARBA00048366"/>
    </source>
</evidence>
<dbReference type="InterPro" id="IPR010923">
    <property type="entry name" value="T(6)A37_SUA5"/>
</dbReference>
<feature type="binding site" evidence="14">
    <location>
        <position position="62"/>
    </location>
    <ligand>
        <name>ATP</name>
        <dbReference type="ChEBI" id="CHEBI:30616"/>
    </ligand>
</feature>
<comment type="similarity">
    <text evidence="2 13">Belongs to the SUA5 family.</text>
</comment>
<dbReference type="Pfam" id="PF01300">
    <property type="entry name" value="Sua5_yciO_yrdC"/>
    <property type="match status" value="1"/>
</dbReference>
<evidence type="ECO:0000256" key="2">
    <source>
        <dbReference type="ARBA" id="ARBA00007663"/>
    </source>
</evidence>
<feature type="binding site" evidence="14">
    <location>
        <position position="35"/>
    </location>
    <ligand>
        <name>L-threonine</name>
        <dbReference type="ChEBI" id="CHEBI:57926"/>
    </ligand>
</feature>
<keyword evidence="17" id="KW-1185">Reference proteome</keyword>
<feature type="binding site" evidence="14">
    <location>
        <position position="67"/>
    </location>
    <ligand>
        <name>L-threonine</name>
        <dbReference type="ChEBI" id="CHEBI:57926"/>
    </ligand>
</feature>
<dbReference type="FunFam" id="3.90.870.10:FF:000008">
    <property type="entry name" value="Threonylcarbamoyl-AMP synthase"/>
    <property type="match status" value="1"/>
</dbReference>
<accession>A0A942USI5</accession>
<dbReference type="FunFam" id="3.40.50.11030:FF:000001">
    <property type="entry name" value="Threonylcarbamoyl-AMP synthase"/>
    <property type="match status" value="1"/>
</dbReference>
<evidence type="ECO:0000256" key="1">
    <source>
        <dbReference type="ARBA" id="ARBA00004496"/>
    </source>
</evidence>
<dbReference type="Gene3D" id="3.40.50.11030">
    <property type="entry name" value="Threonylcarbamoyl-AMP synthase, C-terminal domain"/>
    <property type="match status" value="1"/>
</dbReference>
<keyword evidence="8 13" id="KW-0548">Nucleotidyltransferase</keyword>
<reference evidence="16" key="1">
    <citation type="submission" date="2019-12" db="EMBL/GenBank/DDBJ databases">
        <title>Clostridiaceae gen. nov. sp. nov., isolated from sediment in Xinjiang, China.</title>
        <authorList>
            <person name="Zhang R."/>
        </authorList>
    </citation>
    <scope>NUCLEOTIDE SEQUENCE</scope>
    <source>
        <strain evidence="16">D2Q-11</strain>
    </source>
</reference>
<dbReference type="InterPro" id="IPR005145">
    <property type="entry name" value="Sua5_C"/>
</dbReference>
<dbReference type="PROSITE" id="PS51163">
    <property type="entry name" value="YRDC"/>
    <property type="match status" value="1"/>
</dbReference>
<dbReference type="NCBIfam" id="TIGR00057">
    <property type="entry name" value="L-threonylcarbamoyladenylate synthase"/>
    <property type="match status" value="1"/>
</dbReference>
<dbReference type="GO" id="GO:0005524">
    <property type="term" value="F:ATP binding"/>
    <property type="evidence" value="ECO:0007669"/>
    <property type="project" value="UniProtKB-UniRule"/>
</dbReference>
<evidence type="ECO:0000256" key="10">
    <source>
        <dbReference type="ARBA" id="ARBA00022840"/>
    </source>
</evidence>
<evidence type="ECO:0000259" key="15">
    <source>
        <dbReference type="PROSITE" id="PS51163"/>
    </source>
</evidence>
<evidence type="ECO:0000256" key="9">
    <source>
        <dbReference type="ARBA" id="ARBA00022741"/>
    </source>
</evidence>
<dbReference type="AlphaFoldDB" id="A0A942USI5"/>
<comment type="subcellular location">
    <subcellularLocation>
        <location evidence="1 13">Cytoplasm</location>
    </subcellularLocation>
</comment>
<keyword evidence="10 13" id="KW-0067">ATP-binding</keyword>
<dbReference type="InterPro" id="IPR017945">
    <property type="entry name" value="DHBP_synth_RibB-like_a/b_dom"/>
</dbReference>
<dbReference type="InterPro" id="IPR038385">
    <property type="entry name" value="Sua5/YwlC_C"/>
</dbReference>
<feature type="binding site" evidence="14">
    <location>
        <position position="58"/>
    </location>
    <ligand>
        <name>ATP</name>
        <dbReference type="ChEBI" id="CHEBI:30616"/>
    </ligand>
</feature>
<evidence type="ECO:0000313" key="17">
    <source>
        <dbReference type="Proteomes" id="UP000724672"/>
    </source>
</evidence>
<keyword evidence="7 13" id="KW-0819">tRNA processing</keyword>
<dbReference type="GO" id="GO:0008033">
    <property type="term" value="P:tRNA processing"/>
    <property type="evidence" value="ECO:0007669"/>
    <property type="project" value="UniProtKB-KW"/>
</dbReference>